<evidence type="ECO:0000313" key="2">
    <source>
        <dbReference type="EMBL" id="MPL72089.1"/>
    </source>
</evidence>
<gene>
    <name evidence="1" type="ORF">SDC9_03804</name>
    <name evidence="2" type="ORF">SDC9_17869</name>
</gene>
<dbReference type="GO" id="GO:0046872">
    <property type="term" value="F:metal ion binding"/>
    <property type="evidence" value="ECO:0007669"/>
    <property type="project" value="UniProtKB-KW"/>
</dbReference>
<protein>
    <recommendedName>
        <fullName evidence="3">Aspartoacylase</fullName>
    </recommendedName>
</protein>
<proteinExistence type="predicted"/>
<comment type="caution">
    <text evidence="2">The sequence shown here is derived from an EMBL/GenBank/DDBJ whole genome shotgun (WGS) entry which is preliminary data.</text>
</comment>
<dbReference type="EMBL" id="VSSQ01000006">
    <property type="protein sequence ID" value="MPL58273.1"/>
    <property type="molecule type" value="Genomic_DNA"/>
</dbReference>
<reference evidence="2" key="1">
    <citation type="submission" date="2019-08" db="EMBL/GenBank/DDBJ databases">
        <authorList>
            <person name="Kucharzyk K."/>
            <person name="Murdoch R.W."/>
            <person name="Higgins S."/>
            <person name="Loffler F."/>
        </authorList>
    </citation>
    <scope>NUCLEOTIDE SEQUENCE</scope>
</reference>
<dbReference type="AlphaFoldDB" id="A0A644TZK3"/>
<organism evidence="2">
    <name type="scientific">bioreactor metagenome</name>
    <dbReference type="NCBI Taxonomy" id="1076179"/>
    <lineage>
        <taxon>unclassified sequences</taxon>
        <taxon>metagenomes</taxon>
        <taxon>ecological metagenomes</taxon>
    </lineage>
</organism>
<evidence type="ECO:0000313" key="1">
    <source>
        <dbReference type="EMBL" id="MPL58273.1"/>
    </source>
</evidence>
<dbReference type="Gene3D" id="3.40.630.10">
    <property type="entry name" value="Zn peptidases"/>
    <property type="match status" value="1"/>
</dbReference>
<dbReference type="EMBL" id="VSSQ01000063">
    <property type="protein sequence ID" value="MPL72089.1"/>
    <property type="molecule type" value="Genomic_DNA"/>
</dbReference>
<name>A0A644TZK3_9ZZZZ</name>
<accession>A0A644TZK3</accession>
<dbReference type="GO" id="GO:0016788">
    <property type="term" value="F:hydrolase activity, acting on ester bonds"/>
    <property type="evidence" value="ECO:0007669"/>
    <property type="project" value="InterPro"/>
</dbReference>
<evidence type="ECO:0008006" key="3">
    <source>
        <dbReference type="Google" id="ProtNLM"/>
    </source>
</evidence>
<dbReference type="SUPFAM" id="SSF53187">
    <property type="entry name" value="Zn-dependent exopeptidases"/>
    <property type="match status" value="1"/>
</dbReference>
<sequence>MSKNYQVLFFIIIVLLIIASAAATNILFFDKNSISIDYINSENGANVKENIILKDNIIKYTNNSNFTNSIIESAKHGTPVIRFGNGEAPVTFIVAGVHGNQIPPQLATLRLIDYLENNKIHGTVYIVPFAAPSLTASNEKLLNGENLNTVADDIGTPTNDIVTYAISKNSNVVGDFHSTAPGAVPGHNVIMCSQYPTYESYIYALEMTKFLNEGFELHKIAGVDYEGAVEDVLNIEGTPSVTGLSTSPHGEVASGSVENSFNQMLALLKSNGNI</sequence>